<keyword evidence="3" id="KW-1185">Reference proteome</keyword>
<comment type="caution">
    <text evidence="2">The sequence shown here is derived from an EMBL/GenBank/DDBJ whole genome shotgun (WGS) entry which is preliminary data.</text>
</comment>
<keyword evidence="1" id="KW-0472">Membrane</keyword>
<reference evidence="2 3" key="1">
    <citation type="submission" date="2019-09" db="EMBL/GenBank/DDBJ databases">
        <title>YIM 132548 draft genome.</title>
        <authorList>
            <person name="Jiang L."/>
        </authorList>
    </citation>
    <scope>NUCLEOTIDE SEQUENCE [LARGE SCALE GENOMIC DNA]</scope>
    <source>
        <strain evidence="2 3">YIM 132548</strain>
    </source>
</reference>
<accession>A0A6N6MTY1</accession>
<protein>
    <recommendedName>
        <fullName evidence="4">Capsule biosynthesis protein</fullName>
    </recommendedName>
</protein>
<gene>
    <name evidence="2" type="ORF">F6X51_08805</name>
</gene>
<evidence type="ECO:0000313" key="2">
    <source>
        <dbReference type="EMBL" id="KAB1074449.1"/>
    </source>
</evidence>
<dbReference type="RefSeq" id="WP_150962844.1">
    <property type="nucleotide sequence ID" value="NZ_VZZJ01000005.1"/>
</dbReference>
<feature type="transmembrane region" description="Helical" evidence="1">
    <location>
        <begin position="28"/>
        <end position="57"/>
    </location>
</feature>
<dbReference type="Proteomes" id="UP000441523">
    <property type="component" value="Unassembled WGS sequence"/>
</dbReference>
<dbReference type="InterPro" id="IPR045936">
    <property type="entry name" value="DUF6356"/>
</dbReference>
<keyword evidence="1" id="KW-1133">Transmembrane helix</keyword>
<evidence type="ECO:0000313" key="3">
    <source>
        <dbReference type="Proteomes" id="UP000441523"/>
    </source>
</evidence>
<name>A0A6N6MTY1_9HYPH</name>
<evidence type="ECO:0008006" key="4">
    <source>
        <dbReference type="Google" id="ProtNLM"/>
    </source>
</evidence>
<sequence length="99" mass="11213">MRLRHLFTEHPSSLGETYPEHMRASLGYAVPLLGASMAAFVHALFPFLFTTTASATVKRLYERMTRRCATCPSGRIHRPDLFARKPEPKAYEAGLVYEI</sequence>
<organism evidence="2 3">
    <name type="scientific">Methylobacterium planeticum</name>
    <dbReference type="NCBI Taxonomy" id="2615211"/>
    <lineage>
        <taxon>Bacteria</taxon>
        <taxon>Pseudomonadati</taxon>
        <taxon>Pseudomonadota</taxon>
        <taxon>Alphaproteobacteria</taxon>
        <taxon>Hyphomicrobiales</taxon>
        <taxon>Methylobacteriaceae</taxon>
        <taxon>Methylobacterium</taxon>
    </lineage>
</organism>
<proteinExistence type="predicted"/>
<keyword evidence="1" id="KW-0812">Transmembrane</keyword>
<evidence type="ECO:0000256" key="1">
    <source>
        <dbReference type="SAM" id="Phobius"/>
    </source>
</evidence>
<dbReference type="EMBL" id="VZZJ01000005">
    <property type="protein sequence ID" value="KAB1074449.1"/>
    <property type="molecule type" value="Genomic_DNA"/>
</dbReference>
<dbReference type="Pfam" id="PF19883">
    <property type="entry name" value="DUF6356"/>
    <property type="match status" value="1"/>
</dbReference>
<dbReference type="AlphaFoldDB" id="A0A6N6MTY1"/>